<dbReference type="OrthoDB" id="674948at2759"/>
<evidence type="ECO:0000313" key="11">
    <source>
        <dbReference type="Proteomes" id="UP000664169"/>
    </source>
</evidence>
<dbReference type="AlphaFoldDB" id="A0A8H3FCK8"/>
<keyword evidence="5" id="KW-0804">Transcription</keyword>
<dbReference type="InterPro" id="IPR046347">
    <property type="entry name" value="bZIP_sf"/>
</dbReference>
<dbReference type="GO" id="GO:0003677">
    <property type="term" value="F:DNA binding"/>
    <property type="evidence" value="ECO:0007669"/>
    <property type="project" value="UniProtKB-KW"/>
</dbReference>
<keyword evidence="6" id="KW-0834">Unfolded protein response</keyword>
<dbReference type="PANTHER" id="PTHR46714:SF6">
    <property type="entry name" value="TRANSCRIPTIONAL ACTIVATOR HAC1"/>
    <property type="match status" value="1"/>
</dbReference>
<evidence type="ECO:0000256" key="4">
    <source>
        <dbReference type="ARBA" id="ARBA00023125"/>
    </source>
</evidence>
<organism evidence="10 11">
    <name type="scientific">Gomphillus americanus</name>
    <dbReference type="NCBI Taxonomy" id="1940652"/>
    <lineage>
        <taxon>Eukaryota</taxon>
        <taxon>Fungi</taxon>
        <taxon>Dikarya</taxon>
        <taxon>Ascomycota</taxon>
        <taxon>Pezizomycotina</taxon>
        <taxon>Lecanoromycetes</taxon>
        <taxon>OSLEUM clade</taxon>
        <taxon>Ostropomycetidae</taxon>
        <taxon>Ostropales</taxon>
        <taxon>Graphidaceae</taxon>
        <taxon>Gomphilloideae</taxon>
        <taxon>Gomphillus</taxon>
    </lineage>
</organism>
<name>A0A8H3FCK8_9LECA</name>
<evidence type="ECO:0000313" key="10">
    <source>
        <dbReference type="EMBL" id="CAF9922812.1"/>
    </source>
</evidence>
<dbReference type="InterPro" id="IPR044280">
    <property type="entry name" value="Hac1/HY5"/>
</dbReference>
<dbReference type="GO" id="GO:0005634">
    <property type="term" value="C:nucleus"/>
    <property type="evidence" value="ECO:0007669"/>
    <property type="project" value="UniProtKB-SubCell"/>
</dbReference>
<keyword evidence="11" id="KW-1185">Reference proteome</keyword>
<protein>
    <recommendedName>
        <fullName evidence="9">BZIP domain-containing protein</fullName>
    </recommendedName>
</protein>
<accession>A0A8H3FCK8</accession>
<keyword evidence="7" id="KW-0539">Nucleus</keyword>
<feature type="compositionally biased region" description="Polar residues" evidence="8">
    <location>
        <begin position="21"/>
        <end position="30"/>
    </location>
</feature>
<evidence type="ECO:0000256" key="1">
    <source>
        <dbReference type="ARBA" id="ARBA00004123"/>
    </source>
</evidence>
<gene>
    <name evidence="10" type="ORF">GOMPHAMPRED_002679</name>
</gene>
<evidence type="ECO:0000256" key="2">
    <source>
        <dbReference type="ARBA" id="ARBA00007163"/>
    </source>
</evidence>
<evidence type="ECO:0000256" key="5">
    <source>
        <dbReference type="ARBA" id="ARBA00023163"/>
    </source>
</evidence>
<comment type="similarity">
    <text evidence="2">Belongs to the bZIP family.</text>
</comment>
<evidence type="ECO:0000256" key="3">
    <source>
        <dbReference type="ARBA" id="ARBA00023015"/>
    </source>
</evidence>
<feature type="compositionally biased region" description="Polar residues" evidence="8">
    <location>
        <begin position="1"/>
        <end position="15"/>
    </location>
</feature>
<dbReference type="SUPFAM" id="SSF57959">
    <property type="entry name" value="Leucine zipper domain"/>
    <property type="match status" value="1"/>
</dbReference>
<dbReference type="PANTHER" id="PTHR46714">
    <property type="entry name" value="TRANSCRIPTIONAL ACTIVATOR HAC1"/>
    <property type="match status" value="1"/>
</dbReference>
<evidence type="ECO:0000256" key="8">
    <source>
        <dbReference type="SAM" id="MobiDB-lite"/>
    </source>
</evidence>
<dbReference type="Gene3D" id="1.20.5.170">
    <property type="match status" value="1"/>
</dbReference>
<dbReference type="PROSITE" id="PS50217">
    <property type="entry name" value="BZIP"/>
    <property type="match status" value="1"/>
</dbReference>
<comment type="subcellular location">
    <subcellularLocation>
        <location evidence="1">Nucleus</location>
    </subcellularLocation>
</comment>
<feature type="domain" description="BZIP" evidence="9">
    <location>
        <begin position="83"/>
        <end position="146"/>
    </location>
</feature>
<dbReference type="EMBL" id="CAJPDQ010000018">
    <property type="protein sequence ID" value="CAF9922812.1"/>
    <property type="molecule type" value="Genomic_DNA"/>
</dbReference>
<dbReference type="Proteomes" id="UP000664169">
    <property type="component" value="Unassembled WGS sequence"/>
</dbReference>
<feature type="compositionally biased region" description="Polar residues" evidence="8">
    <location>
        <begin position="182"/>
        <end position="195"/>
    </location>
</feature>
<proteinExistence type="inferred from homology"/>
<dbReference type="GO" id="GO:0045944">
    <property type="term" value="P:positive regulation of transcription by RNA polymerase II"/>
    <property type="evidence" value="ECO:0007669"/>
    <property type="project" value="InterPro"/>
</dbReference>
<evidence type="ECO:0000256" key="7">
    <source>
        <dbReference type="ARBA" id="ARBA00023242"/>
    </source>
</evidence>
<feature type="region of interest" description="Disordered" evidence="8">
    <location>
        <begin position="1"/>
        <end position="84"/>
    </location>
</feature>
<keyword evidence="3" id="KW-0805">Transcription regulation</keyword>
<reference evidence="10" key="1">
    <citation type="submission" date="2021-03" db="EMBL/GenBank/DDBJ databases">
        <authorList>
            <person name="Tagirdzhanova G."/>
        </authorList>
    </citation>
    <scope>NUCLEOTIDE SEQUENCE</scope>
</reference>
<dbReference type="InterPro" id="IPR004827">
    <property type="entry name" value="bZIP"/>
</dbReference>
<dbReference type="GO" id="GO:0000981">
    <property type="term" value="F:DNA-binding transcription factor activity, RNA polymerase II-specific"/>
    <property type="evidence" value="ECO:0007669"/>
    <property type="project" value="InterPro"/>
</dbReference>
<dbReference type="Pfam" id="PF00170">
    <property type="entry name" value="bZIP_1"/>
    <property type="match status" value="1"/>
</dbReference>
<evidence type="ECO:0000259" key="9">
    <source>
        <dbReference type="PROSITE" id="PS50217"/>
    </source>
</evidence>
<keyword evidence="4" id="KW-0238">DNA-binding</keyword>
<comment type="caution">
    <text evidence="10">The sequence shown here is derived from an EMBL/GenBank/DDBJ whole genome shotgun (WGS) entry which is preliminary data.</text>
</comment>
<evidence type="ECO:0000256" key="6">
    <source>
        <dbReference type="ARBA" id="ARBA00023230"/>
    </source>
</evidence>
<sequence>MATATLTMTEPSNGNLDFPQSDFNFGSTMSPEDMFQGTPSLADSDEILENKPSKKRRSWGQQLPAPTTNLPPRKRAKTEAEKEQRRIERVIRNRLAAHSSRERKRKEVESLEDQKDVVEAENAKLRSQLVIYASKNAALLQQIKQLKAELGRPIDDVEVKEEELPLSPPHSPRDKEIYSSMLPESSSLANPTDMTQHPAEML</sequence>
<feature type="compositionally biased region" description="Polar residues" evidence="8">
    <location>
        <begin position="59"/>
        <end position="70"/>
    </location>
</feature>
<dbReference type="GO" id="GO:0006986">
    <property type="term" value="P:response to unfolded protein"/>
    <property type="evidence" value="ECO:0007669"/>
    <property type="project" value="UniProtKB-KW"/>
</dbReference>
<feature type="region of interest" description="Disordered" evidence="8">
    <location>
        <begin position="158"/>
        <end position="202"/>
    </location>
</feature>
<dbReference type="SMART" id="SM00338">
    <property type="entry name" value="BRLZ"/>
    <property type="match status" value="1"/>
</dbReference>